<dbReference type="Proteomes" id="UP000266441">
    <property type="component" value="Unassembled WGS sequence"/>
</dbReference>
<dbReference type="SUPFAM" id="SSF47240">
    <property type="entry name" value="Ferritin-like"/>
    <property type="match status" value="1"/>
</dbReference>
<proteinExistence type="predicted"/>
<feature type="transmembrane region" description="Helical" evidence="5">
    <location>
        <begin position="210"/>
        <end position="231"/>
    </location>
</feature>
<feature type="transmembrane region" description="Helical" evidence="5">
    <location>
        <begin position="237"/>
        <end position="259"/>
    </location>
</feature>
<reference evidence="6 7" key="1">
    <citation type="journal article" date="2015" name="Int. J. Syst. Evol. Microbiol.">
        <title>Mariniphaga sediminis sp. nov., isolated from coastal sediment.</title>
        <authorList>
            <person name="Wang F.Q."/>
            <person name="Shen Q.Y."/>
            <person name="Chen G.J."/>
            <person name="Du Z.J."/>
        </authorList>
    </citation>
    <scope>NUCLEOTIDE SEQUENCE [LARGE SCALE GENOMIC DNA]</scope>
    <source>
        <strain evidence="6 7">SY21</strain>
    </source>
</reference>
<dbReference type="RefSeq" id="WP_119348594.1">
    <property type="nucleotide sequence ID" value="NZ_JBFHKJ010000145.1"/>
</dbReference>
<evidence type="ECO:0000256" key="2">
    <source>
        <dbReference type="ARBA" id="ARBA00022692"/>
    </source>
</evidence>
<accession>A0A399D8B9</accession>
<comment type="subcellular location">
    <subcellularLocation>
        <location evidence="1">Endomembrane system</location>
        <topology evidence="1">Multi-pass membrane protein</topology>
    </subcellularLocation>
</comment>
<gene>
    <name evidence="6" type="ORF">D1164_03740</name>
</gene>
<evidence type="ECO:0000256" key="4">
    <source>
        <dbReference type="ARBA" id="ARBA00023136"/>
    </source>
</evidence>
<evidence type="ECO:0000313" key="6">
    <source>
        <dbReference type="EMBL" id="RIH66722.1"/>
    </source>
</evidence>
<dbReference type="EMBL" id="QWET01000002">
    <property type="protein sequence ID" value="RIH66722.1"/>
    <property type="molecule type" value="Genomic_DNA"/>
</dbReference>
<organism evidence="6 7">
    <name type="scientific">Mariniphaga sediminis</name>
    <dbReference type="NCBI Taxonomy" id="1628158"/>
    <lineage>
        <taxon>Bacteria</taxon>
        <taxon>Pseudomonadati</taxon>
        <taxon>Bacteroidota</taxon>
        <taxon>Bacteroidia</taxon>
        <taxon>Marinilabiliales</taxon>
        <taxon>Prolixibacteraceae</taxon>
        <taxon>Mariniphaga</taxon>
    </lineage>
</organism>
<dbReference type="InterPro" id="IPR009078">
    <property type="entry name" value="Ferritin-like_SF"/>
</dbReference>
<dbReference type="AlphaFoldDB" id="A0A399D8B9"/>
<evidence type="ECO:0000256" key="5">
    <source>
        <dbReference type="SAM" id="Phobius"/>
    </source>
</evidence>
<keyword evidence="7" id="KW-1185">Reference proteome</keyword>
<dbReference type="InterPro" id="IPR008217">
    <property type="entry name" value="Ccc1_fam"/>
</dbReference>
<dbReference type="CDD" id="cd01044">
    <property type="entry name" value="Ferritin_CCC1_N"/>
    <property type="match status" value="1"/>
</dbReference>
<evidence type="ECO:0000256" key="3">
    <source>
        <dbReference type="ARBA" id="ARBA00022989"/>
    </source>
</evidence>
<sequence length="297" mass="33700">METIGEIKSLPPLVRKQIIQAQRNEITEYHLYNKLARKARLQKNKELLVRIANDELRHYKIWKKYSGREVGANRWNIIKYFWIARIFGLTFGLKLMERNEEQAQINYREIGKEIPEAIKISNEENEHEKELLSLIEEDKLKYIGSIVLGLNDALVEILGTLAGLTFALQNNRLVALAGIIAGIAGALSMSSSEYLSNKSEGKTEGAIKSAIFTGVAYIFAVFFLVTPFLLLDSPWMSLAWAVFNSVFIVFLFSYYISVANDQPFKKRFGEMVMLSTVVGLISFGLGYLARVIFGIEI</sequence>
<name>A0A399D8B9_9BACT</name>
<keyword evidence="3 5" id="KW-1133">Transmembrane helix</keyword>
<dbReference type="GO" id="GO:0030026">
    <property type="term" value="P:intracellular manganese ion homeostasis"/>
    <property type="evidence" value="ECO:0007669"/>
    <property type="project" value="InterPro"/>
</dbReference>
<dbReference type="GO" id="GO:0005384">
    <property type="term" value="F:manganese ion transmembrane transporter activity"/>
    <property type="evidence" value="ECO:0007669"/>
    <property type="project" value="InterPro"/>
</dbReference>
<feature type="transmembrane region" description="Helical" evidence="5">
    <location>
        <begin position="173"/>
        <end position="189"/>
    </location>
</feature>
<dbReference type="InterPro" id="IPR039376">
    <property type="entry name" value="Ferritin_CCC1_N"/>
</dbReference>
<evidence type="ECO:0000256" key="1">
    <source>
        <dbReference type="ARBA" id="ARBA00004127"/>
    </source>
</evidence>
<keyword evidence="2 5" id="KW-0812">Transmembrane</keyword>
<feature type="transmembrane region" description="Helical" evidence="5">
    <location>
        <begin position="271"/>
        <end position="293"/>
    </location>
</feature>
<dbReference type="OrthoDB" id="9781287at2"/>
<dbReference type="GO" id="GO:0012505">
    <property type="term" value="C:endomembrane system"/>
    <property type="evidence" value="ECO:0007669"/>
    <property type="project" value="UniProtKB-SubCell"/>
</dbReference>
<dbReference type="Pfam" id="PF01988">
    <property type="entry name" value="VIT1"/>
    <property type="match status" value="1"/>
</dbReference>
<protein>
    <submittedName>
        <fullName evidence="6">Rubrerythrin family protein</fullName>
    </submittedName>
</protein>
<evidence type="ECO:0000313" key="7">
    <source>
        <dbReference type="Proteomes" id="UP000266441"/>
    </source>
</evidence>
<comment type="caution">
    <text evidence="6">The sequence shown here is derived from an EMBL/GenBank/DDBJ whole genome shotgun (WGS) entry which is preliminary data.</text>
</comment>
<keyword evidence="4 5" id="KW-0472">Membrane</keyword>